<dbReference type="PANTHER" id="PTHR33495">
    <property type="entry name" value="ANTI-SIGMA FACTOR ANTAGONIST TM_1081-RELATED-RELATED"/>
    <property type="match status" value="1"/>
</dbReference>
<dbReference type="PANTHER" id="PTHR33495:SF2">
    <property type="entry name" value="ANTI-SIGMA FACTOR ANTAGONIST TM_1081-RELATED"/>
    <property type="match status" value="1"/>
</dbReference>
<dbReference type="CDD" id="cd07043">
    <property type="entry name" value="STAS_anti-anti-sigma_factors"/>
    <property type="match status" value="1"/>
</dbReference>
<proteinExistence type="predicted"/>
<gene>
    <name evidence="2" type="ORF">MNBD_PLANCTO02-3406</name>
</gene>
<dbReference type="AlphaFoldDB" id="A0A3B1E0Y8"/>
<protein>
    <recommendedName>
        <fullName evidence="1">STAS domain-containing protein</fullName>
    </recommendedName>
</protein>
<dbReference type="PROSITE" id="PS50801">
    <property type="entry name" value="STAS"/>
    <property type="match status" value="1"/>
</dbReference>
<dbReference type="SUPFAM" id="SSF52091">
    <property type="entry name" value="SpoIIaa-like"/>
    <property type="match status" value="1"/>
</dbReference>
<feature type="domain" description="STAS" evidence="1">
    <location>
        <begin position="5"/>
        <end position="119"/>
    </location>
</feature>
<dbReference type="Pfam" id="PF01740">
    <property type="entry name" value="STAS"/>
    <property type="match status" value="1"/>
</dbReference>
<evidence type="ECO:0000259" key="1">
    <source>
        <dbReference type="PROSITE" id="PS50801"/>
    </source>
</evidence>
<dbReference type="EMBL" id="UOGL01000674">
    <property type="protein sequence ID" value="VAX42644.1"/>
    <property type="molecule type" value="Genomic_DNA"/>
</dbReference>
<dbReference type="Gene3D" id="3.30.750.24">
    <property type="entry name" value="STAS domain"/>
    <property type="match status" value="1"/>
</dbReference>
<name>A0A3B1E0Y8_9ZZZZ</name>
<dbReference type="GO" id="GO:0043856">
    <property type="term" value="F:anti-sigma factor antagonist activity"/>
    <property type="evidence" value="ECO:0007669"/>
    <property type="project" value="TreeGrafter"/>
</dbReference>
<dbReference type="InterPro" id="IPR036513">
    <property type="entry name" value="STAS_dom_sf"/>
</dbReference>
<accession>A0A3B1E0Y8</accession>
<evidence type="ECO:0000313" key="2">
    <source>
        <dbReference type="EMBL" id="VAX42644.1"/>
    </source>
</evidence>
<dbReference type="InterPro" id="IPR002645">
    <property type="entry name" value="STAS_dom"/>
</dbReference>
<sequence>MPTSRAPQISQHDHVTLVQLGDEYKNLDEHSLEDISTILLDLAKSIDPPLMVLDLSHTKFFGSAFIELMFRTWNKIKVRDGGKFSISGLSKTCREVVEVTHIDRLWPVFETSEEAIESLRNET</sequence>
<organism evidence="2">
    <name type="scientific">hydrothermal vent metagenome</name>
    <dbReference type="NCBI Taxonomy" id="652676"/>
    <lineage>
        <taxon>unclassified sequences</taxon>
        <taxon>metagenomes</taxon>
        <taxon>ecological metagenomes</taxon>
    </lineage>
</organism>
<reference evidence="2" key="1">
    <citation type="submission" date="2018-06" db="EMBL/GenBank/DDBJ databases">
        <authorList>
            <person name="Zhirakovskaya E."/>
        </authorList>
    </citation>
    <scope>NUCLEOTIDE SEQUENCE</scope>
</reference>